<dbReference type="FunFam" id="1.10.287.770:FF:000008">
    <property type="entry name" value="pickpocket protein 28"/>
    <property type="match status" value="1"/>
</dbReference>
<dbReference type="PhylomeDB" id="B4J292"/>
<dbReference type="Gene3D" id="2.60.470.10">
    <property type="entry name" value="Acid-sensing ion channels like domains"/>
    <property type="match status" value="1"/>
</dbReference>
<dbReference type="Proteomes" id="UP000001070">
    <property type="component" value="Unassembled WGS sequence"/>
</dbReference>
<dbReference type="GO" id="GO:0050966">
    <property type="term" value="P:detection of mechanical stimulus involved in sensory perception of pain"/>
    <property type="evidence" value="ECO:0007669"/>
    <property type="project" value="EnsemblMetazoa"/>
</dbReference>
<protein>
    <submittedName>
        <fullName evidence="15">GH14886</fullName>
    </submittedName>
</protein>
<dbReference type="PANTHER" id="PTHR11690">
    <property type="entry name" value="AMILORIDE-SENSITIVE SODIUM CHANNEL-RELATED"/>
    <property type="match status" value="1"/>
</dbReference>
<keyword evidence="6 14" id="KW-1133">Transmembrane helix</keyword>
<evidence type="ECO:0000256" key="12">
    <source>
        <dbReference type="RuleBase" id="RU000679"/>
    </source>
</evidence>
<dbReference type="GO" id="GO:0008345">
    <property type="term" value="P:larval locomotory behavior"/>
    <property type="evidence" value="ECO:0007669"/>
    <property type="project" value="EnsemblMetazoa"/>
</dbReference>
<evidence type="ECO:0000256" key="6">
    <source>
        <dbReference type="ARBA" id="ARBA00022989"/>
    </source>
</evidence>
<evidence type="ECO:0000256" key="10">
    <source>
        <dbReference type="ARBA" id="ARBA00023201"/>
    </source>
</evidence>
<dbReference type="Pfam" id="PF00858">
    <property type="entry name" value="ASC"/>
    <property type="match status" value="1"/>
</dbReference>
<keyword evidence="16" id="KW-1185">Reference proteome</keyword>
<evidence type="ECO:0000256" key="9">
    <source>
        <dbReference type="ARBA" id="ARBA00023136"/>
    </source>
</evidence>
<comment type="similarity">
    <text evidence="2 12">Belongs to the amiloride-sensitive sodium channel (TC 1.A.6) family.</text>
</comment>
<keyword evidence="4 12" id="KW-0894">Sodium channel</keyword>
<dbReference type="PANTHER" id="PTHR11690:SF288">
    <property type="entry name" value="AMILORIDE-SENSITIVE NA+ CHANNEL-RELATED"/>
    <property type="match status" value="1"/>
</dbReference>
<keyword evidence="3 12" id="KW-0813">Transport</keyword>
<dbReference type="GO" id="GO:0050968">
    <property type="term" value="P:detection of chemical stimulus involved in sensory perception of pain"/>
    <property type="evidence" value="ECO:0007669"/>
    <property type="project" value="EnsemblMetazoa"/>
</dbReference>
<comment type="subcellular location">
    <subcellularLocation>
        <location evidence="1">Membrane</location>
        <topology evidence="1">Multi-pass membrane protein</topology>
    </subcellularLocation>
</comment>
<keyword evidence="11 12" id="KW-0407">Ion channel</keyword>
<dbReference type="HOGENOM" id="CLU_024950_1_1_1"/>
<dbReference type="GO" id="GO:0019230">
    <property type="term" value="P:proprioception"/>
    <property type="evidence" value="ECO:0007669"/>
    <property type="project" value="EnsemblMetazoa"/>
</dbReference>
<dbReference type="EMBL" id="CH916366">
    <property type="protein sequence ID" value="EDV97043.1"/>
    <property type="molecule type" value="Genomic_DNA"/>
</dbReference>
<feature type="transmembrane region" description="Helical" evidence="14">
    <location>
        <begin position="551"/>
        <end position="575"/>
    </location>
</feature>
<organism evidence="16">
    <name type="scientific">Drosophila grimshawi</name>
    <name type="common">Hawaiian fruit fly</name>
    <name type="synonym">Idiomyia grimshawi</name>
    <dbReference type="NCBI Taxonomy" id="7222"/>
    <lineage>
        <taxon>Eukaryota</taxon>
        <taxon>Metazoa</taxon>
        <taxon>Ecdysozoa</taxon>
        <taxon>Arthropoda</taxon>
        <taxon>Hexapoda</taxon>
        <taxon>Insecta</taxon>
        <taxon>Pterygota</taxon>
        <taxon>Neoptera</taxon>
        <taxon>Endopterygota</taxon>
        <taxon>Diptera</taxon>
        <taxon>Brachycera</taxon>
        <taxon>Muscomorpha</taxon>
        <taxon>Ephydroidea</taxon>
        <taxon>Drosophilidae</taxon>
        <taxon>Drosophila</taxon>
        <taxon>Hawaiian Drosophila</taxon>
    </lineage>
</organism>
<evidence type="ECO:0000256" key="1">
    <source>
        <dbReference type="ARBA" id="ARBA00004141"/>
    </source>
</evidence>
<dbReference type="GO" id="GO:0034702">
    <property type="term" value="C:monoatomic ion channel complex"/>
    <property type="evidence" value="ECO:0007669"/>
    <property type="project" value="EnsemblMetazoa"/>
</dbReference>
<reference evidence="15 16" key="1">
    <citation type="journal article" date="2007" name="Nature">
        <title>Evolution of genes and genomes on the Drosophila phylogeny.</title>
        <authorList>
            <consortium name="Drosophila 12 Genomes Consortium"/>
            <person name="Clark A.G."/>
            <person name="Eisen M.B."/>
            <person name="Smith D.R."/>
            <person name="Bergman C.M."/>
            <person name="Oliver B."/>
            <person name="Markow T.A."/>
            <person name="Kaufman T.C."/>
            <person name="Kellis M."/>
            <person name="Gelbart W."/>
            <person name="Iyer V.N."/>
            <person name="Pollard D.A."/>
            <person name="Sackton T.B."/>
            <person name="Larracuente A.M."/>
            <person name="Singh N.D."/>
            <person name="Abad J.P."/>
            <person name="Abt D.N."/>
            <person name="Adryan B."/>
            <person name="Aguade M."/>
            <person name="Akashi H."/>
            <person name="Anderson W.W."/>
            <person name="Aquadro C.F."/>
            <person name="Ardell D.H."/>
            <person name="Arguello R."/>
            <person name="Artieri C.G."/>
            <person name="Barbash D.A."/>
            <person name="Barker D."/>
            <person name="Barsanti P."/>
            <person name="Batterham P."/>
            <person name="Batzoglou S."/>
            <person name="Begun D."/>
            <person name="Bhutkar A."/>
            <person name="Blanco E."/>
            <person name="Bosak S.A."/>
            <person name="Bradley R.K."/>
            <person name="Brand A.D."/>
            <person name="Brent M.R."/>
            <person name="Brooks A.N."/>
            <person name="Brown R.H."/>
            <person name="Butlin R.K."/>
            <person name="Caggese C."/>
            <person name="Calvi B.R."/>
            <person name="Bernardo de Carvalho A."/>
            <person name="Caspi A."/>
            <person name="Castrezana S."/>
            <person name="Celniker S.E."/>
            <person name="Chang J.L."/>
            <person name="Chapple C."/>
            <person name="Chatterji S."/>
            <person name="Chinwalla A."/>
            <person name="Civetta A."/>
            <person name="Clifton S.W."/>
            <person name="Comeron J.M."/>
            <person name="Costello J.C."/>
            <person name="Coyne J.A."/>
            <person name="Daub J."/>
            <person name="David R.G."/>
            <person name="Delcher A.L."/>
            <person name="Delehaunty K."/>
            <person name="Do C.B."/>
            <person name="Ebling H."/>
            <person name="Edwards K."/>
            <person name="Eickbush T."/>
            <person name="Evans J.D."/>
            <person name="Filipski A."/>
            <person name="Findeiss S."/>
            <person name="Freyhult E."/>
            <person name="Fulton L."/>
            <person name="Fulton R."/>
            <person name="Garcia A.C."/>
            <person name="Gardiner A."/>
            <person name="Garfield D.A."/>
            <person name="Garvin B.E."/>
            <person name="Gibson G."/>
            <person name="Gilbert D."/>
            <person name="Gnerre S."/>
            <person name="Godfrey J."/>
            <person name="Good R."/>
            <person name="Gotea V."/>
            <person name="Gravely B."/>
            <person name="Greenberg A.J."/>
            <person name="Griffiths-Jones S."/>
            <person name="Gross S."/>
            <person name="Guigo R."/>
            <person name="Gustafson E.A."/>
            <person name="Haerty W."/>
            <person name="Hahn M.W."/>
            <person name="Halligan D.L."/>
            <person name="Halpern A.L."/>
            <person name="Halter G.M."/>
            <person name="Han M.V."/>
            <person name="Heger A."/>
            <person name="Hillier L."/>
            <person name="Hinrichs A.S."/>
            <person name="Holmes I."/>
            <person name="Hoskins R.A."/>
            <person name="Hubisz M.J."/>
            <person name="Hultmark D."/>
            <person name="Huntley M.A."/>
            <person name="Jaffe D.B."/>
            <person name="Jagadeeshan S."/>
            <person name="Jeck W.R."/>
            <person name="Johnson J."/>
            <person name="Jones C.D."/>
            <person name="Jordan W.C."/>
            <person name="Karpen G.H."/>
            <person name="Kataoka E."/>
            <person name="Keightley P.D."/>
            <person name="Kheradpour P."/>
            <person name="Kirkness E.F."/>
            <person name="Koerich L.B."/>
            <person name="Kristiansen K."/>
            <person name="Kudrna D."/>
            <person name="Kulathinal R.J."/>
            <person name="Kumar S."/>
            <person name="Kwok R."/>
            <person name="Lander E."/>
            <person name="Langley C.H."/>
            <person name="Lapoint R."/>
            <person name="Lazzaro B.P."/>
            <person name="Lee S.J."/>
            <person name="Levesque L."/>
            <person name="Li R."/>
            <person name="Lin C.F."/>
            <person name="Lin M.F."/>
            <person name="Lindblad-Toh K."/>
            <person name="Llopart A."/>
            <person name="Long M."/>
            <person name="Low L."/>
            <person name="Lozovsky E."/>
            <person name="Lu J."/>
            <person name="Luo M."/>
            <person name="Machado C.A."/>
            <person name="Makalowski W."/>
            <person name="Marzo M."/>
            <person name="Matsuda M."/>
            <person name="Matzkin L."/>
            <person name="McAllister B."/>
            <person name="McBride C.S."/>
            <person name="McKernan B."/>
            <person name="McKernan K."/>
            <person name="Mendez-Lago M."/>
            <person name="Minx P."/>
            <person name="Mollenhauer M.U."/>
            <person name="Montooth K."/>
            <person name="Mount S.M."/>
            <person name="Mu X."/>
            <person name="Myers E."/>
            <person name="Negre B."/>
            <person name="Newfeld S."/>
            <person name="Nielsen R."/>
            <person name="Noor M.A."/>
            <person name="O'Grady P."/>
            <person name="Pachter L."/>
            <person name="Papaceit M."/>
            <person name="Parisi M.J."/>
            <person name="Parisi M."/>
            <person name="Parts L."/>
            <person name="Pedersen J.S."/>
            <person name="Pesole G."/>
            <person name="Phillippy A.M."/>
            <person name="Ponting C.P."/>
            <person name="Pop M."/>
            <person name="Porcelli D."/>
            <person name="Powell J.R."/>
            <person name="Prohaska S."/>
            <person name="Pruitt K."/>
            <person name="Puig M."/>
            <person name="Quesneville H."/>
            <person name="Ram K.R."/>
            <person name="Rand D."/>
            <person name="Rasmussen M.D."/>
            <person name="Reed L.K."/>
            <person name="Reenan R."/>
            <person name="Reily A."/>
            <person name="Remington K.A."/>
            <person name="Rieger T.T."/>
            <person name="Ritchie M.G."/>
            <person name="Robin C."/>
            <person name="Rogers Y.H."/>
            <person name="Rohde C."/>
            <person name="Rozas J."/>
            <person name="Rubenfield M.J."/>
            <person name="Ruiz A."/>
            <person name="Russo S."/>
            <person name="Salzberg S.L."/>
            <person name="Sanchez-Gracia A."/>
            <person name="Saranga D.J."/>
            <person name="Sato H."/>
            <person name="Schaeffer S.W."/>
            <person name="Schatz M.C."/>
            <person name="Schlenke T."/>
            <person name="Schwartz R."/>
            <person name="Segarra C."/>
            <person name="Singh R.S."/>
            <person name="Sirot L."/>
            <person name="Sirota M."/>
            <person name="Sisneros N.B."/>
            <person name="Smith C.D."/>
            <person name="Smith T.F."/>
            <person name="Spieth J."/>
            <person name="Stage D.E."/>
            <person name="Stark A."/>
            <person name="Stephan W."/>
            <person name="Strausberg R.L."/>
            <person name="Strempel S."/>
            <person name="Sturgill D."/>
            <person name="Sutton G."/>
            <person name="Sutton G.G."/>
            <person name="Tao W."/>
            <person name="Teichmann S."/>
            <person name="Tobari Y.N."/>
            <person name="Tomimura Y."/>
            <person name="Tsolas J.M."/>
            <person name="Valente V.L."/>
            <person name="Venter E."/>
            <person name="Venter J.C."/>
            <person name="Vicario S."/>
            <person name="Vieira F.G."/>
            <person name="Vilella A.J."/>
            <person name="Villasante A."/>
            <person name="Walenz B."/>
            <person name="Wang J."/>
            <person name="Wasserman M."/>
            <person name="Watts T."/>
            <person name="Wilson D."/>
            <person name="Wilson R.K."/>
            <person name="Wing R.A."/>
            <person name="Wolfner M.F."/>
            <person name="Wong A."/>
            <person name="Wong G.K."/>
            <person name="Wu C.I."/>
            <person name="Wu G."/>
            <person name="Yamamoto D."/>
            <person name="Yang H.P."/>
            <person name="Yang S.P."/>
            <person name="Yorke J.A."/>
            <person name="Yoshida K."/>
            <person name="Zdobnov E."/>
            <person name="Zhang P."/>
            <person name="Zhang Y."/>
            <person name="Zimin A.V."/>
            <person name="Baldwin J."/>
            <person name="Abdouelleil A."/>
            <person name="Abdulkadir J."/>
            <person name="Abebe A."/>
            <person name="Abera B."/>
            <person name="Abreu J."/>
            <person name="Acer S.C."/>
            <person name="Aftuck L."/>
            <person name="Alexander A."/>
            <person name="An P."/>
            <person name="Anderson E."/>
            <person name="Anderson S."/>
            <person name="Arachi H."/>
            <person name="Azer M."/>
            <person name="Bachantsang P."/>
            <person name="Barry A."/>
            <person name="Bayul T."/>
            <person name="Berlin A."/>
            <person name="Bessette D."/>
            <person name="Bloom T."/>
            <person name="Blye J."/>
            <person name="Boguslavskiy L."/>
            <person name="Bonnet C."/>
            <person name="Boukhgalter B."/>
            <person name="Bourzgui I."/>
            <person name="Brown A."/>
            <person name="Cahill P."/>
            <person name="Channer S."/>
            <person name="Cheshatsang Y."/>
            <person name="Chuda L."/>
            <person name="Citroen M."/>
            <person name="Collymore A."/>
            <person name="Cooke P."/>
            <person name="Costello M."/>
            <person name="D'Aco K."/>
            <person name="Daza R."/>
            <person name="De Haan G."/>
            <person name="DeGray S."/>
            <person name="DeMaso C."/>
            <person name="Dhargay N."/>
            <person name="Dooley K."/>
            <person name="Dooley E."/>
            <person name="Doricent M."/>
            <person name="Dorje P."/>
            <person name="Dorjee K."/>
            <person name="Dupes A."/>
            <person name="Elong R."/>
            <person name="Falk J."/>
            <person name="Farina A."/>
            <person name="Faro S."/>
            <person name="Ferguson D."/>
            <person name="Fisher S."/>
            <person name="Foley C.D."/>
            <person name="Franke A."/>
            <person name="Friedrich D."/>
            <person name="Gadbois L."/>
            <person name="Gearin G."/>
            <person name="Gearin C.R."/>
            <person name="Giannoukos G."/>
            <person name="Goode T."/>
            <person name="Graham J."/>
            <person name="Grandbois E."/>
            <person name="Grewal S."/>
            <person name="Gyaltsen K."/>
            <person name="Hafez N."/>
            <person name="Hagos B."/>
            <person name="Hall J."/>
            <person name="Henson C."/>
            <person name="Hollinger A."/>
            <person name="Honan T."/>
            <person name="Huard M.D."/>
            <person name="Hughes L."/>
            <person name="Hurhula B."/>
            <person name="Husby M.E."/>
            <person name="Kamat A."/>
            <person name="Kanga B."/>
            <person name="Kashin S."/>
            <person name="Khazanovich D."/>
            <person name="Kisner P."/>
            <person name="Lance K."/>
            <person name="Lara M."/>
            <person name="Lee W."/>
            <person name="Lennon N."/>
            <person name="Letendre F."/>
            <person name="LeVine R."/>
            <person name="Lipovsky A."/>
            <person name="Liu X."/>
            <person name="Liu J."/>
            <person name="Liu S."/>
            <person name="Lokyitsang T."/>
            <person name="Lokyitsang Y."/>
            <person name="Lubonja R."/>
            <person name="Lui A."/>
            <person name="MacDonald P."/>
            <person name="Magnisalis V."/>
            <person name="Maru K."/>
            <person name="Matthews C."/>
            <person name="McCusker W."/>
            <person name="McDonough S."/>
            <person name="Mehta T."/>
            <person name="Meldrim J."/>
            <person name="Meneus L."/>
            <person name="Mihai O."/>
            <person name="Mihalev A."/>
            <person name="Mihova T."/>
            <person name="Mittelman R."/>
            <person name="Mlenga V."/>
            <person name="Montmayeur A."/>
            <person name="Mulrain L."/>
            <person name="Navidi A."/>
            <person name="Naylor J."/>
            <person name="Negash T."/>
            <person name="Nguyen T."/>
            <person name="Nguyen N."/>
            <person name="Nicol R."/>
            <person name="Norbu C."/>
            <person name="Norbu N."/>
            <person name="Novod N."/>
            <person name="O'Neill B."/>
            <person name="Osman S."/>
            <person name="Markiewicz E."/>
            <person name="Oyono O.L."/>
            <person name="Patti C."/>
            <person name="Phunkhang P."/>
            <person name="Pierre F."/>
            <person name="Priest M."/>
            <person name="Raghuraman S."/>
            <person name="Rege F."/>
            <person name="Reyes R."/>
            <person name="Rise C."/>
            <person name="Rogov P."/>
            <person name="Ross K."/>
            <person name="Ryan E."/>
            <person name="Settipalli S."/>
            <person name="Shea T."/>
            <person name="Sherpa N."/>
            <person name="Shi L."/>
            <person name="Shih D."/>
            <person name="Sparrow T."/>
            <person name="Spaulding J."/>
            <person name="Stalker J."/>
            <person name="Stange-Thomann N."/>
            <person name="Stavropoulos S."/>
            <person name="Stone C."/>
            <person name="Strader C."/>
            <person name="Tesfaye S."/>
            <person name="Thomson T."/>
            <person name="Thoulutsang Y."/>
            <person name="Thoulutsang D."/>
            <person name="Topham K."/>
            <person name="Topping I."/>
            <person name="Tsamla T."/>
            <person name="Vassiliev H."/>
            <person name="Vo A."/>
            <person name="Wangchuk T."/>
            <person name="Wangdi T."/>
            <person name="Weiand M."/>
            <person name="Wilkinson J."/>
            <person name="Wilson A."/>
            <person name="Yadav S."/>
            <person name="Young G."/>
            <person name="Yu Q."/>
            <person name="Zembek L."/>
            <person name="Zhong D."/>
            <person name="Zimmer A."/>
            <person name="Zwirko Z."/>
            <person name="Jaffe D.B."/>
            <person name="Alvarez P."/>
            <person name="Brockman W."/>
            <person name="Butler J."/>
            <person name="Chin C."/>
            <person name="Gnerre S."/>
            <person name="Grabherr M."/>
            <person name="Kleber M."/>
            <person name="Mauceli E."/>
            <person name="MacCallum I."/>
        </authorList>
    </citation>
    <scope>NUCLEOTIDE SEQUENCE [LARGE SCALE GENOMIC DNA]</scope>
    <source>
        <strain evidence="16">Tucson 15287-2541.00</strain>
    </source>
</reference>
<dbReference type="STRING" id="7222.B4J292"/>
<evidence type="ECO:0000256" key="14">
    <source>
        <dbReference type="SAM" id="Phobius"/>
    </source>
</evidence>
<evidence type="ECO:0000313" key="15">
    <source>
        <dbReference type="EMBL" id="EDV97043.1"/>
    </source>
</evidence>
<evidence type="ECO:0000256" key="7">
    <source>
        <dbReference type="ARBA" id="ARBA00023053"/>
    </source>
</evidence>
<dbReference type="GO" id="GO:0032590">
    <property type="term" value="C:dendrite membrane"/>
    <property type="evidence" value="ECO:0007669"/>
    <property type="project" value="EnsemblMetazoa"/>
</dbReference>
<keyword evidence="9 14" id="KW-0472">Membrane</keyword>
<keyword evidence="5 12" id="KW-0812">Transmembrane</keyword>
<dbReference type="InterPro" id="IPR001873">
    <property type="entry name" value="ENaC"/>
</dbReference>
<dbReference type="InterPro" id="IPR020903">
    <property type="entry name" value="ENaC_CS"/>
</dbReference>
<evidence type="ECO:0000256" key="3">
    <source>
        <dbReference type="ARBA" id="ARBA00022448"/>
    </source>
</evidence>
<dbReference type="PRINTS" id="PR01078">
    <property type="entry name" value="AMINACHANNEL"/>
</dbReference>
<sequence length="598" mass="68393">MSTNSTQPPTPINGLEVPKQPTFATSNQWKRAALMTKTAAAARDNSDDSEEEVDTKQQIKYGSGFQAAKAIVHEYCDYSTIHGIRYLGEKKRPWLERLFWVSVFLLSIFTCFKLTLNIWDKWNNNPVIVSFAEKSTPVWQIPFPSVTVCPETKSRQRAFNFTDIYWQLRDFQANVSGISDLTEKEKLTYGAVSQVCDAPLHDIDYGMKVRKGIEIIDELSEVIPLFDETYLDCKWRNVPIKCNEIFHKFVTEDGVCYSFNSLSPTEIFRAEGIIPDIVFREENRQPTEWNVEDGYSISANTETYPHRVLGPGAKAGMYLFLGGIEKDFDDMCRGPVQGFKILLHTPGEVAQVTRQYFRIPFDQEVLISIRPKIITTSDGLKHYEPHRRQCYFQKERHLRYFNIYSQTNCELECLANFTLTKCGCVKFSMPRNVNVPVCGVGNLKCYNDAEDELFLKEFQQGMATEGENYRGQTDCNCLPSCTSIAYEAEISQADFDYKTVASKDKAAGDEAKREGMKMSRVSIFFKEAQFLTSRRSELYGTTDFLANCGGLLGLFMGVSMLSIVELVYFCTVRLISNLRMRRKTRKELSLTRDPNKEA</sequence>
<evidence type="ECO:0000313" key="16">
    <source>
        <dbReference type="Proteomes" id="UP000001070"/>
    </source>
</evidence>
<evidence type="ECO:0000256" key="2">
    <source>
        <dbReference type="ARBA" id="ARBA00007193"/>
    </source>
</evidence>
<dbReference type="KEGG" id="dgr:6557736"/>
<dbReference type="eggNOG" id="KOG4294">
    <property type="taxonomic scope" value="Eukaryota"/>
</dbReference>
<keyword evidence="8 12" id="KW-0406">Ion transport</keyword>
<evidence type="ECO:0000256" key="8">
    <source>
        <dbReference type="ARBA" id="ARBA00023065"/>
    </source>
</evidence>
<dbReference type="Gene3D" id="1.10.287.770">
    <property type="entry name" value="YojJ-like"/>
    <property type="match status" value="1"/>
</dbReference>
<dbReference type="FunCoup" id="B4J292">
    <property type="interactions" value="16"/>
</dbReference>
<evidence type="ECO:0000256" key="11">
    <source>
        <dbReference type="ARBA" id="ARBA00023303"/>
    </source>
</evidence>
<dbReference type="PROSITE" id="PS01206">
    <property type="entry name" value="ASC"/>
    <property type="match status" value="1"/>
</dbReference>
<keyword evidence="10 12" id="KW-0739">Sodium transport</keyword>
<dbReference type="GO" id="GO:0015280">
    <property type="term" value="F:ligand-gated sodium channel activity"/>
    <property type="evidence" value="ECO:0007669"/>
    <property type="project" value="TreeGrafter"/>
</dbReference>
<dbReference type="OMA" id="IIHEYCD"/>
<dbReference type="InParanoid" id="B4J292"/>
<dbReference type="AlphaFoldDB" id="B4J292"/>
<dbReference type="OrthoDB" id="6021021at2759"/>
<gene>
    <name evidence="15" type="primary">Dgri\GH14886</name>
    <name evidence="15" type="ORF">Dgri_GH14886</name>
</gene>
<feature type="region of interest" description="Disordered" evidence="13">
    <location>
        <begin position="1"/>
        <end position="22"/>
    </location>
</feature>
<name>B4J292_DROGR</name>
<evidence type="ECO:0000256" key="4">
    <source>
        <dbReference type="ARBA" id="ARBA00022461"/>
    </source>
</evidence>
<keyword evidence="7" id="KW-0915">Sodium</keyword>
<accession>B4J292</accession>
<evidence type="ECO:0000256" key="13">
    <source>
        <dbReference type="SAM" id="MobiDB-lite"/>
    </source>
</evidence>
<evidence type="ECO:0000256" key="5">
    <source>
        <dbReference type="ARBA" id="ARBA00022692"/>
    </source>
</evidence>
<dbReference type="GO" id="GO:0050965">
    <property type="term" value="P:detection of temperature stimulus involved in sensory perception of pain"/>
    <property type="evidence" value="ECO:0007669"/>
    <property type="project" value="EnsemblMetazoa"/>
</dbReference>
<proteinExistence type="inferred from homology"/>